<feature type="transmembrane region" description="Helical" evidence="6">
    <location>
        <begin position="12"/>
        <end position="32"/>
    </location>
</feature>
<feature type="transmembrane region" description="Helical" evidence="6">
    <location>
        <begin position="263"/>
        <end position="283"/>
    </location>
</feature>
<name>A0A9D0YQZ6_AQUAO</name>
<comment type="subcellular location">
    <subcellularLocation>
        <location evidence="1">Cell membrane</location>
        <topology evidence="1">Multi-pass membrane protein</topology>
    </subcellularLocation>
</comment>
<organism evidence="7 8">
    <name type="scientific">Aquifex aeolicus</name>
    <dbReference type="NCBI Taxonomy" id="63363"/>
    <lineage>
        <taxon>Bacteria</taxon>
        <taxon>Pseudomonadati</taxon>
        <taxon>Aquificota</taxon>
        <taxon>Aquificia</taxon>
        <taxon>Aquificales</taxon>
        <taxon>Aquificaceae</taxon>
        <taxon>Aquifex</taxon>
    </lineage>
</organism>
<dbReference type="InterPro" id="IPR005495">
    <property type="entry name" value="LptG/LptF_permease"/>
</dbReference>
<evidence type="ECO:0000256" key="4">
    <source>
        <dbReference type="ARBA" id="ARBA00022989"/>
    </source>
</evidence>
<keyword evidence="2" id="KW-1003">Cell membrane</keyword>
<dbReference type="EMBL" id="DQVE01000036">
    <property type="protein sequence ID" value="HIP98419.1"/>
    <property type="molecule type" value="Genomic_DNA"/>
</dbReference>
<gene>
    <name evidence="7" type="ORF">EYH37_03545</name>
</gene>
<protein>
    <submittedName>
        <fullName evidence="7">LptF/LptG family permease</fullName>
    </submittedName>
</protein>
<sequence>MLFTDYLIKRYLKSLLSVSVLFFLFILSIQFFDTLHFLFTMPLKDSLSFLLLIGIYTFVLSLSLSVFVAGGNLIYHLKEHKIFHTFYTFGVSDKKILLPLLLAVATISLTGAITSYFVNYQKLSHVIKYLKFQFGKQVLLTIPPRSFFAEKELSFFFDKREGNRFHRVVVKIGEEIVTAKSAQLTAKGFLVLEKTSLFTSTVGYNVIMKSDEYRVGLGNSFLYKPPAKKFLKNALFGVAIFLFPLFVFPLFFFFLLKRVSSRFSCYLWSLGFTFLQFAFALIVKALV</sequence>
<dbReference type="AlphaFoldDB" id="A0A9D0YQZ6"/>
<reference evidence="7" key="1">
    <citation type="journal article" date="2020" name="ISME J.">
        <title>Gammaproteobacteria mediating utilization of methyl-, sulfur- and petroleum organic compounds in deep ocean hydrothermal plumes.</title>
        <authorList>
            <person name="Zhou Z."/>
            <person name="Liu Y."/>
            <person name="Pan J."/>
            <person name="Cron B.R."/>
            <person name="Toner B.M."/>
            <person name="Anantharaman K."/>
            <person name="Breier J.A."/>
            <person name="Dick G.J."/>
            <person name="Li M."/>
        </authorList>
    </citation>
    <scope>NUCLEOTIDE SEQUENCE</scope>
    <source>
        <strain evidence="7">SZUA-1501</strain>
    </source>
</reference>
<dbReference type="Proteomes" id="UP000606463">
    <property type="component" value="Unassembled WGS sequence"/>
</dbReference>
<keyword evidence="5 6" id="KW-0472">Membrane</keyword>
<evidence type="ECO:0000256" key="1">
    <source>
        <dbReference type="ARBA" id="ARBA00004651"/>
    </source>
</evidence>
<evidence type="ECO:0000313" key="7">
    <source>
        <dbReference type="EMBL" id="HIP98419.1"/>
    </source>
</evidence>
<keyword evidence="4 6" id="KW-1133">Transmembrane helix</keyword>
<proteinExistence type="predicted"/>
<evidence type="ECO:0000256" key="6">
    <source>
        <dbReference type="SAM" id="Phobius"/>
    </source>
</evidence>
<evidence type="ECO:0000256" key="2">
    <source>
        <dbReference type="ARBA" id="ARBA00022475"/>
    </source>
</evidence>
<comment type="caution">
    <text evidence="7">The sequence shown here is derived from an EMBL/GenBank/DDBJ whole genome shotgun (WGS) entry which is preliminary data.</text>
</comment>
<keyword evidence="3 6" id="KW-0812">Transmembrane</keyword>
<evidence type="ECO:0000256" key="3">
    <source>
        <dbReference type="ARBA" id="ARBA00022692"/>
    </source>
</evidence>
<evidence type="ECO:0000313" key="8">
    <source>
        <dbReference type="Proteomes" id="UP000606463"/>
    </source>
</evidence>
<accession>A0A9D0YQZ6</accession>
<dbReference type="Pfam" id="PF03739">
    <property type="entry name" value="LptF_LptG"/>
    <property type="match status" value="1"/>
</dbReference>
<feature type="transmembrane region" description="Helical" evidence="6">
    <location>
        <begin position="96"/>
        <end position="118"/>
    </location>
</feature>
<evidence type="ECO:0000256" key="5">
    <source>
        <dbReference type="ARBA" id="ARBA00023136"/>
    </source>
</evidence>
<feature type="transmembrane region" description="Helical" evidence="6">
    <location>
        <begin position="234"/>
        <end position="256"/>
    </location>
</feature>
<dbReference type="GO" id="GO:0005886">
    <property type="term" value="C:plasma membrane"/>
    <property type="evidence" value="ECO:0007669"/>
    <property type="project" value="UniProtKB-SubCell"/>
</dbReference>
<feature type="transmembrane region" description="Helical" evidence="6">
    <location>
        <begin position="47"/>
        <end position="75"/>
    </location>
</feature>